<dbReference type="Proteomes" id="UP000239735">
    <property type="component" value="Unassembled WGS sequence"/>
</dbReference>
<sequence>MLHTPVNVITVEREYGSHGGEFAHDLAAHLGWRLLDSELVAGAARIAGVDPKLAAKFDERLDPWYYRYGKIFWQDPVYAPAPNGEEHIFDSERMLELIKQEILEAANKGNCVLVGRGSACALARRPGSFHIFVYATASAKKDWFAQAFPDRAQHAEQDLAAFDRRRAAVIRKFYQQEWCSRGLYHMLLNSCIGTEAMIAAVQCAAGLCAAAPESVAR</sequence>
<dbReference type="Gene3D" id="3.40.50.300">
    <property type="entry name" value="P-loop containing nucleotide triphosphate hydrolases"/>
    <property type="match status" value="1"/>
</dbReference>
<reference evidence="2" key="1">
    <citation type="submission" date="2018-02" db="EMBL/GenBank/DDBJ databases">
        <authorList>
            <person name="Hausmann B."/>
        </authorList>
    </citation>
    <scope>NUCLEOTIDE SEQUENCE [LARGE SCALE GENOMIC DNA]</scope>
    <source>
        <strain evidence="2">Peat soil MAG SbA5</strain>
    </source>
</reference>
<organism evidence="1 2">
    <name type="scientific">Candidatus Sulfuritelmatomonas gaucii</name>
    <dbReference type="NCBI Taxonomy" id="2043161"/>
    <lineage>
        <taxon>Bacteria</taxon>
        <taxon>Pseudomonadati</taxon>
        <taxon>Acidobacteriota</taxon>
        <taxon>Terriglobia</taxon>
        <taxon>Terriglobales</taxon>
        <taxon>Acidobacteriaceae</taxon>
        <taxon>Candidatus Sulfuritelmatomonas</taxon>
    </lineage>
</organism>
<dbReference type="AlphaFoldDB" id="A0A2N9L3K8"/>
<protein>
    <recommendedName>
        <fullName evidence="3">Cytidylate kinase</fullName>
    </recommendedName>
</protein>
<name>A0A2N9L3K8_9BACT</name>
<dbReference type="Pfam" id="PF13189">
    <property type="entry name" value="Cytidylate_kin2"/>
    <property type="match status" value="1"/>
</dbReference>
<evidence type="ECO:0000313" key="2">
    <source>
        <dbReference type="Proteomes" id="UP000239735"/>
    </source>
</evidence>
<dbReference type="EMBL" id="OKRB01000013">
    <property type="protein sequence ID" value="SPE17801.1"/>
    <property type="molecule type" value="Genomic_DNA"/>
</dbReference>
<dbReference type="OrthoDB" id="9781180at2"/>
<dbReference type="InterPro" id="IPR027417">
    <property type="entry name" value="P-loop_NTPase"/>
</dbReference>
<proteinExistence type="predicted"/>
<gene>
    <name evidence="1" type="ORF">SBA5_110161</name>
</gene>
<evidence type="ECO:0008006" key="3">
    <source>
        <dbReference type="Google" id="ProtNLM"/>
    </source>
</evidence>
<accession>A0A2N9L3K8</accession>
<evidence type="ECO:0000313" key="1">
    <source>
        <dbReference type="EMBL" id="SPE17801.1"/>
    </source>
</evidence>